<organism evidence="1 2">
    <name type="scientific">Chitinophaga defluvii</name>
    <dbReference type="NCBI Taxonomy" id="3163343"/>
    <lineage>
        <taxon>Bacteria</taxon>
        <taxon>Pseudomonadati</taxon>
        <taxon>Bacteroidota</taxon>
        <taxon>Chitinophagia</taxon>
        <taxon>Chitinophagales</taxon>
        <taxon>Chitinophagaceae</taxon>
        <taxon>Chitinophaga</taxon>
    </lineage>
</organism>
<dbReference type="Proteomes" id="UP001549749">
    <property type="component" value="Unassembled WGS sequence"/>
</dbReference>
<evidence type="ECO:0000313" key="1">
    <source>
        <dbReference type="EMBL" id="MET6999822.1"/>
    </source>
</evidence>
<dbReference type="EMBL" id="JBEXAC010000002">
    <property type="protein sequence ID" value="MET6999822.1"/>
    <property type="molecule type" value="Genomic_DNA"/>
</dbReference>
<proteinExistence type="predicted"/>
<name>A0ABV2T9W9_9BACT</name>
<comment type="caution">
    <text evidence="1">The sequence shown here is derived from an EMBL/GenBank/DDBJ whole genome shotgun (WGS) entry which is preliminary data.</text>
</comment>
<dbReference type="RefSeq" id="WP_354662383.1">
    <property type="nucleotide sequence ID" value="NZ_JBEXAC010000002.1"/>
</dbReference>
<gene>
    <name evidence="1" type="ORF">ABR189_20700</name>
</gene>
<reference evidence="1 2" key="1">
    <citation type="submission" date="2024-06" db="EMBL/GenBank/DDBJ databases">
        <title>Chitinophaga defluvii sp. nov., isolated from municipal sewage.</title>
        <authorList>
            <person name="Zhang L."/>
        </authorList>
    </citation>
    <scope>NUCLEOTIDE SEQUENCE [LARGE SCALE GENOMIC DNA]</scope>
    <source>
        <strain evidence="1 2">H8</strain>
    </source>
</reference>
<keyword evidence="2" id="KW-1185">Reference proteome</keyword>
<protein>
    <submittedName>
        <fullName evidence="1">Uncharacterized protein</fullName>
    </submittedName>
</protein>
<sequence length="125" mass="14258">MSMLSQSTFTEVNYDAISNSIATQLQLPESLIAYVLLERLYKQNVEESLHYFRQSVLSSFLQKLKGTFQVKPSLHQLYLQFDNGDTLSASNADMSWKELFELAYIHCNQQQLSRVHAALDHAGIA</sequence>
<accession>A0ABV2T9W9</accession>
<evidence type="ECO:0000313" key="2">
    <source>
        <dbReference type="Proteomes" id="UP001549749"/>
    </source>
</evidence>